<dbReference type="AlphaFoldDB" id="A0A0E0RCB2"/>
<feature type="region of interest" description="Disordered" evidence="1">
    <location>
        <begin position="91"/>
        <end position="113"/>
    </location>
</feature>
<keyword evidence="4" id="KW-1185">Reference proteome</keyword>
<protein>
    <submittedName>
        <fullName evidence="3">Uncharacterized protein</fullName>
    </submittedName>
</protein>
<name>A0A0E0RCB2_ORYRU</name>
<organism evidence="3 4">
    <name type="scientific">Oryza rufipogon</name>
    <name type="common">Brownbeard rice</name>
    <name type="synonym">Asian wild rice</name>
    <dbReference type="NCBI Taxonomy" id="4529"/>
    <lineage>
        <taxon>Eukaryota</taxon>
        <taxon>Viridiplantae</taxon>
        <taxon>Streptophyta</taxon>
        <taxon>Embryophyta</taxon>
        <taxon>Tracheophyta</taxon>
        <taxon>Spermatophyta</taxon>
        <taxon>Magnoliopsida</taxon>
        <taxon>Liliopsida</taxon>
        <taxon>Poales</taxon>
        <taxon>Poaceae</taxon>
        <taxon>BOP clade</taxon>
        <taxon>Oryzoideae</taxon>
        <taxon>Oryzeae</taxon>
        <taxon>Oryzinae</taxon>
        <taxon>Oryza</taxon>
    </lineage>
</organism>
<evidence type="ECO:0000256" key="1">
    <source>
        <dbReference type="SAM" id="MobiDB-lite"/>
    </source>
</evidence>
<dbReference type="OMA" id="ALMPFRC"/>
<feature type="compositionally biased region" description="Basic residues" evidence="1">
    <location>
        <begin position="240"/>
        <end position="252"/>
    </location>
</feature>
<evidence type="ECO:0000313" key="4">
    <source>
        <dbReference type="Proteomes" id="UP000008022"/>
    </source>
</evidence>
<accession>A0A0E0RCB2</accession>
<feature type="transmembrane region" description="Helical" evidence="2">
    <location>
        <begin position="139"/>
        <end position="161"/>
    </location>
</feature>
<dbReference type="STRING" id="4529.A0A0E0RCB2"/>
<dbReference type="HOGENOM" id="CLU_1104245_0_0_1"/>
<dbReference type="EnsemblPlants" id="ORUFI11G25420.1">
    <property type="protein sequence ID" value="ORUFI11G25420.1"/>
    <property type="gene ID" value="ORUFI11G25420"/>
</dbReference>
<sequence length="252" mass="26517">MEEATGAGDVAASDGASPPVVKMTTEGGNAAAGGLTSLAAALGGLEAVLIVARSDNSSRRHPPSAAAFVGFPHGGAHARRVVRPATAAPEEAIEAPLKRKETASPPPPLVRTRMDTLPAVPIRTSRLSCSILRSTCSGLLRAFSFQCIIIALLCFVLDRLVTNKPPGMRFTARRNMRGPDGLSITFTIPTALMPFRCQVQMGAQGDQLHRVGQPPLLHLLQHADQLHRVGQSEGGEAAGRRKVAGPGGRHRR</sequence>
<keyword evidence="2" id="KW-0472">Membrane</keyword>
<proteinExistence type="predicted"/>
<keyword evidence="2" id="KW-0812">Transmembrane</keyword>
<dbReference type="Proteomes" id="UP000008022">
    <property type="component" value="Unassembled WGS sequence"/>
</dbReference>
<reference evidence="4" key="1">
    <citation type="submission" date="2013-06" db="EMBL/GenBank/DDBJ databases">
        <authorList>
            <person name="Zhao Q."/>
        </authorList>
    </citation>
    <scope>NUCLEOTIDE SEQUENCE</scope>
    <source>
        <strain evidence="4">cv. W1943</strain>
    </source>
</reference>
<evidence type="ECO:0000256" key="2">
    <source>
        <dbReference type="SAM" id="Phobius"/>
    </source>
</evidence>
<feature type="region of interest" description="Disordered" evidence="1">
    <location>
        <begin position="230"/>
        <end position="252"/>
    </location>
</feature>
<dbReference type="Gramene" id="ORUFI11G25420.1">
    <property type="protein sequence ID" value="ORUFI11G25420.1"/>
    <property type="gene ID" value="ORUFI11G25420"/>
</dbReference>
<keyword evidence="2" id="KW-1133">Transmembrane helix</keyword>
<evidence type="ECO:0000313" key="3">
    <source>
        <dbReference type="EnsemblPlants" id="ORUFI11G25420.1"/>
    </source>
</evidence>
<reference evidence="3" key="2">
    <citation type="submission" date="2015-06" db="UniProtKB">
        <authorList>
            <consortium name="EnsemblPlants"/>
        </authorList>
    </citation>
    <scope>IDENTIFICATION</scope>
</reference>